<evidence type="ECO:0008006" key="3">
    <source>
        <dbReference type="Google" id="ProtNLM"/>
    </source>
</evidence>
<feature type="transmembrane region" description="Helical" evidence="1">
    <location>
        <begin position="215"/>
        <end position="243"/>
    </location>
</feature>
<feature type="transmembrane region" description="Helical" evidence="1">
    <location>
        <begin position="125"/>
        <end position="149"/>
    </location>
</feature>
<sequence length="271" mass="29907">MSKNKSDLQLGEEKEYIKPLAAPCRTIGADAPFRWLAKGWSDFKTVPRLSLSYGLAMMVISMIITYVAYSAHSIVLAIAMIAGFFFIGPVLAIGLYSMSRQIDNGVPPKFLRCLKEGKKHISNELILSFVFLIVFLIWARAASMVHIFFPSISSMELMDWVKFLSIGSAVGAIFATIVFCLGAFSIPMMMDRNVDAITAIITSINAVLHNKLVMILWGFMIVTIVLVGIATLFIGFAILLPIVGHASWHAYREVIDAEQWELGPGLGVVQK</sequence>
<name>A0A3B0UR09_9ZZZZ</name>
<dbReference type="Pfam" id="PF09955">
    <property type="entry name" value="DUF2189"/>
    <property type="match status" value="1"/>
</dbReference>
<protein>
    <recommendedName>
        <fullName evidence="3">Cytochrome c oxidase, subunit I</fullName>
    </recommendedName>
</protein>
<reference evidence="2" key="1">
    <citation type="submission" date="2018-06" db="EMBL/GenBank/DDBJ databases">
        <authorList>
            <person name="Zhirakovskaya E."/>
        </authorList>
    </citation>
    <scope>NUCLEOTIDE SEQUENCE</scope>
</reference>
<feature type="transmembrane region" description="Helical" evidence="1">
    <location>
        <begin position="75"/>
        <end position="96"/>
    </location>
</feature>
<keyword evidence="1" id="KW-1133">Transmembrane helix</keyword>
<keyword evidence="1" id="KW-0812">Transmembrane</keyword>
<feature type="transmembrane region" description="Helical" evidence="1">
    <location>
        <begin position="161"/>
        <end position="186"/>
    </location>
</feature>
<accession>A0A3B0UR09</accession>
<gene>
    <name evidence="2" type="ORF">MNBD_GAMMA01-1703</name>
</gene>
<dbReference type="InterPro" id="IPR018692">
    <property type="entry name" value="DUF2189"/>
</dbReference>
<feature type="transmembrane region" description="Helical" evidence="1">
    <location>
        <begin position="51"/>
        <end position="69"/>
    </location>
</feature>
<keyword evidence="1" id="KW-0472">Membrane</keyword>
<organism evidence="2">
    <name type="scientific">hydrothermal vent metagenome</name>
    <dbReference type="NCBI Taxonomy" id="652676"/>
    <lineage>
        <taxon>unclassified sequences</taxon>
        <taxon>metagenomes</taxon>
        <taxon>ecological metagenomes</taxon>
    </lineage>
</organism>
<dbReference type="AlphaFoldDB" id="A0A3B0UR09"/>
<evidence type="ECO:0000313" key="2">
    <source>
        <dbReference type="EMBL" id="VAW33551.1"/>
    </source>
</evidence>
<proteinExistence type="predicted"/>
<evidence type="ECO:0000256" key="1">
    <source>
        <dbReference type="SAM" id="Phobius"/>
    </source>
</evidence>
<dbReference type="EMBL" id="UOEW01000037">
    <property type="protein sequence ID" value="VAW33551.1"/>
    <property type="molecule type" value="Genomic_DNA"/>
</dbReference>